<sequence>MSRNVSAFGRGIKNFGFHLFDTLDRQFGYAGQIFDAASNGDYSQIQERWNRLDYKQKEEFIAERGGELFAEGAAIWLTKEAGLAAYEAYGVRLASSTAGGWFIKHKERVENFFSLLRRNGNQEVSKLSDIARQNTKAIENVLAYTRSNLKHGQEMHRLYKLGVEGVKKEFRLPSGKRIDALDEPIRKLIYPPKS</sequence>
<proteinExistence type="predicted"/>
<dbReference type="Pfam" id="PF15650">
    <property type="entry name" value="Tox-REase-9"/>
    <property type="match status" value="1"/>
</dbReference>
<dbReference type="InterPro" id="IPR028902">
    <property type="entry name" value="Tox-REase-9_dom"/>
</dbReference>
<reference evidence="2 3" key="1">
    <citation type="journal article" date="2014" name="Mol. Biol. Evol.">
        <title>Massive expansion of Ubiquitination-related gene families within the Chlamydiae.</title>
        <authorList>
            <person name="Domman D."/>
            <person name="Collingro A."/>
            <person name="Lagkouvardos I."/>
            <person name="Gehre L."/>
            <person name="Weinmaier T."/>
            <person name="Rattei T."/>
            <person name="Subtil A."/>
            <person name="Horn M."/>
        </authorList>
    </citation>
    <scope>NUCLEOTIDE SEQUENCE [LARGE SCALE GENOMIC DNA]</scope>
    <source>
        <strain evidence="2 3">OEW1</strain>
    </source>
</reference>
<comment type="caution">
    <text evidence="2">The sequence shown here is derived from an EMBL/GenBank/DDBJ whole genome shotgun (WGS) entry which is preliminary data.</text>
</comment>
<dbReference type="AlphaFoldDB" id="A0A0C1E4V5"/>
<protein>
    <recommendedName>
        <fullName evidence="1">Tox-REase-9 domain-containing protein</fullName>
    </recommendedName>
</protein>
<organism evidence="2 3">
    <name type="scientific">Parachlamydia acanthamoebae</name>
    <dbReference type="NCBI Taxonomy" id="83552"/>
    <lineage>
        <taxon>Bacteria</taxon>
        <taxon>Pseudomonadati</taxon>
        <taxon>Chlamydiota</taxon>
        <taxon>Chlamydiia</taxon>
        <taxon>Parachlamydiales</taxon>
        <taxon>Parachlamydiaceae</taxon>
        <taxon>Parachlamydia</taxon>
    </lineage>
</organism>
<feature type="domain" description="Tox-REase-9" evidence="1">
    <location>
        <begin position="144"/>
        <end position="185"/>
    </location>
</feature>
<dbReference type="EMBL" id="JSAM01000120">
    <property type="protein sequence ID" value="KIA76407.1"/>
    <property type="molecule type" value="Genomic_DNA"/>
</dbReference>
<dbReference type="Proteomes" id="UP000031307">
    <property type="component" value="Unassembled WGS sequence"/>
</dbReference>
<dbReference type="RefSeq" id="WP_013924177.1">
    <property type="nucleotide sequence ID" value="NZ_JSAM01000120.1"/>
</dbReference>
<evidence type="ECO:0000313" key="2">
    <source>
        <dbReference type="EMBL" id="KIA76407.1"/>
    </source>
</evidence>
<gene>
    <name evidence="2" type="ORF">DB43_AJ00030</name>
</gene>
<evidence type="ECO:0000259" key="1">
    <source>
        <dbReference type="Pfam" id="PF15650"/>
    </source>
</evidence>
<accession>A0A0C1E4V5</accession>
<evidence type="ECO:0000313" key="3">
    <source>
        <dbReference type="Proteomes" id="UP000031307"/>
    </source>
</evidence>
<name>A0A0C1E4V5_9BACT</name>
<dbReference type="PATRIC" id="fig|83552.4.peg.2476"/>